<feature type="transmembrane region" description="Helical" evidence="2">
    <location>
        <begin position="113"/>
        <end position="136"/>
    </location>
</feature>
<evidence type="ECO:0000313" key="5">
    <source>
        <dbReference type="Proteomes" id="UP000199421"/>
    </source>
</evidence>
<dbReference type="AlphaFoldDB" id="A0A1H7UDH1"/>
<reference evidence="5" key="1">
    <citation type="submission" date="2016-10" db="EMBL/GenBank/DDBJ databases">
        <authorList>
            <person name="Varghese N."/>
            <person name="Submissions S."/>
        </authorList>
    </citation>
    <scope>NUCLEOTIDE SEQUENCE [LARGE SCALE GENOMIC DNA]</scope>
    <source>
        <strain evidence="5">DSM 18733</strain>
    </source>
</reference>
<dbReference type="Pfam" id="PF06580">
    <property type="entry name" value="His_kinase"/>
    <property type="match status" value="1"/>
</dbReference>
<feature type="transmembrane region" description="Helical" evidence="2">
    <location>
        <begin position="72"/>
        <end position="93"/>
    </location>
</feature>
<evidence type="ECO:0000313" key="4">
    <source>
        <dbReference type="EMBL" id="SEL95110.1"/>
    </source>
</evidence>
<evidence type="ECO:0000256" key="1">
    <source>
        <dbReference type="SAM" id="Coils"/>
    </source>
</evidence>
<dbReference type="InterPro" id="IPR010559">
    <property type="entry name" value="Sig_transdc_His_kin_internal"/>
</dbReference>
<evidence type="ECO:0000259" key="3">
    <source>
        <dbReference type="Pfam" id="PF06580"/>
    </source>
</evidence>
<keyword evidence="2" id="KW-0472">Membrane</keyword>
<dbReference type="PANTHER" id="PTHR34220">
    <property type="entry name" value="SENSOR HISTIDINE KINASE YPDA"/>
    <property type="match status" value="1"/>
</dbReference>
<evidence type="ECO:0000256" key="2">
    <source>
        <dbReference type="SAM" id="Phobius"/>
    </source>
</evidence>
<accession>A0A1H7UDH1</accession>
<protein>
    <submittedName>
        <fullName evidence="4">Histidine kinase</fullName>
    </submittedName>
</protein>
<dbReference type="GO" id="GO:0000155">
    <property type="term" value="F:phosphorelay sensor kinase activity"/>
    <property type="evidence" value="ECO:0007669"/>
    <property type="project" value="InterPro"/>
</dbReference>
<gene>
    <name evidence="4" type="ORF">SAMN05661044_03846</name>
</gene>
<feature type="domain" description="Signal transduction histidine kinase internal region" evidence="3">
    <location>
        <begin position="159"/>
        <end position="234"/>
    </location>
</feature>
<sequence length="339" mass="39091">MSKQYRILGIIISLGIGLAVVPIKLTADDVQSGDLFLAARTIRYTFTAGILAFFLHLWLNRKLALTVNSWRYIVYLFKIILVAITIFLVSVSLDFVFGQFVKNSSFTIAKEDLNWYLMISRCILISAVQFFIVFYLQLLRESQRRNLEIEKLKQAQLEANLSNLKEQMSPHFLFNTLNTLSAITQDKQVKEYVSEIASVYRYMLVHNKLNLVSLEKELSFIKSYLYIIKTRMGASIIINIHVEEDLMQTKIPPLTLQLLLENAIKHNVASVNKPLKIEVFNDLNFLIVNNTFSPKKTQYYSTGVGLNNLMNRYQLLFGRNIVIEKSSTMFIVKLPIIKL</sequence>
<dbReference type="InterPro" id="IPR050640">
    <property type="entry name" value="Bact_2-comp_sensor_kinase"/>
</dbReference>
<dbReference type="PANTHER" id="PTHR34220:SF7">
    <property type="entry name" value="SENSOR HISTIDINE KINASE YPDA"/>
    <property type="match status" value="1"/>
</dbReference>
<feature type="transmembrane region" description="Helical" evidence="2">
    <location>
        <begin position="7"/>
        <end position="27"/>
    </location>
</feature>
<keyword evidence="1" id="KW-0175">Coiled coil</keyword>
<keyword evidence="5" id="KW-1185">Reference proteome</keyword>
<proteinExistence type="predicted"/>
<organism evidence="4 5">
    <name type="scientific">Olivibacter domesticus</name>
    <name type="common">Pseudosphingobacterium domesticum</name>
    <dbReference type="NCBI Taxonomy" id="407022"/>
    <lineage>
        <taxon>Bacteria</taxon>
        <taxon>Pseudomonadati</taxon>
        <taxon>Bacteroidota</taxon>
        <taxon>Sphingobacteriia</taxon>
        <taxon>Sphingobacteriales</taxon>
        <taxon>Sphingobacteriaceae</taxon>
        <taxon>Olivibacter</taxon>
    </lineage>
</organism>
<feature type="transmembrane region" description="Helical" evidence="2">
    <location>
        <begin position="42"/>
        <end position="60"/>
    </location>
</feature>
<keyword evidence="4" id="KW-0808">Transferase</keyword>
<keyword evidence="2" id="KW-1133">Transmembrane helix</keyword>
<dbReference type="OrthoDB" id="9809908at2"/>
<dbReference type="EMBL" id="FOAF01000005">
    <property type="protein sequence ID" value="SEL95110.1"/>
    <property type="molecule type" value="Genomic_DNA"/>
</dbReference>
<dbReference type="STRING" id="407022.SAMN05661044_03846"/>
<name>A0A1H7UDH1_OLID1</name>
<keyword evidence="4" id="KW-0418">Kinase</keyword>
<dbReference type="RefSeq" id="WP_093327506.1">
    <property type="nucleotide sequence ID" value="NZ_FOAF01000005.1"/>
</dbReference>
<feature type="coiled-coil region" evidence="1">
    <location>
        <begin position="140"/>
        <end position="167"/>
    </location>
</feature>
<dbReference type="Proteomes" id="UP000199421">
    <property type="component" value="Unassembled WGS sequence"/>
</dbReference>
<keyword evidence="2" id="KW-0812">Transmembrane</keyword>
<dbReference type="GO" id="GO:0016020">
    <property type="term" value="C:membrane"/>
    <property type="evidence" value="ECO:0007669"/>
    <property type="project" value="InterPro"/>
</dbReference>